<organism evidence="1 2">
    <name type="scientific">Takifugu flavidus</name>
    <name type="common">sansaifugu</name>
    <dbReference type="NCBI Taxonomy" id="433684"/>
    <lineage>
        <taxon>Eukaryota</taxon>
        <taxon>Metazoa</taxon>
        <taxon>Chordata</taxon>
        <taxon>Craniata</taxon>
        <taxon>Vertebrata</taxon>
        <taxon>Euteleostomi</taxon>
        <taxon>Actinopterygii</taxon>
        <taxon>Neopterygii</taxon>
        <taxon>Teleostei</taxon>
        <taxon>Neoteleostei</taxon>
        <taxon>Acanthomorphata</taxon>
        <taxon>Eupercaria</taxon>
        <taxon>Tetraodontiformes</taxon>
        <taxon>Tetradontoidea</taxon>
        <taxon>Tetraodontidae</taxon>
        <taxon>Takifugu</taxon>
    </lineage>
</organism>
<accession>A0A5C6NE65</accession>
<keyword evidence="2" id="KW-1185">Reference proteome</keyword>
<evidence type="ECO:0000313" key="2">
    <source>
        <dbReference type="Proteomes" id="UP000324091"/>
    </source>
</evidence>
<sequence length="70" mass="7792">MWSLGCLAAKLHLGISLFDGDNEYDMPSTDGYIAVILPKFEESKSITENLLSREEFEKVLAKRAALSQLS</sequence>
<evidence type="ECO:0000313" key="1">
    <source>
        <dbReference type="EMBL" id="TWW65158.1"/>
    </source>
</evidence>
<name>A0A5C6NE65_9TELE</name>
<proteinExistence type="predicted"/>
<dbReference type="EMBL" id="RHFK02000014">
    <property type="protein sequence ID" value="TWW65158.1"/>
    <property type="molecule type" value="Genomic_DNA"/>
</dbReference>
<gene>
    <name evidence="1" type="ORF">D4764_21G0000580</name>
</gene>
<protein>
    <submittedName>
        <fullName evidence="1">Protein Simiate</fullName>
    </submittedName>
</protein>
<dbReference type="AlphaFoldDB" id="A0A5C6NE65"/>
<dbReference type="Proteomes" id="UP000324091">
    <property type="component" value="Chromosome 21"/>
</dbReference>
<comment type="caution">
    <text evidence="1">The sequence shown here is derived from an EMBL/GenBank/DDBJ whole genome shotgun (WGS) entry which is preliminary data.</text>
</comment>
<reference evidence="1 2" key="1">
    <citation type="submission" date="2019-04" db="EMBL/GenBank/DDBJ databases">
        <title>Chromosome genome assembly for Takifugu flavidus.</title>
        <authorList>
            <person name="Xiao S."/>
        </authorList>
    </citation>
    <scope>NUCLEOTIDE SEQUENCE [LARGE SCALE GENOMIC DNA]</scope>
    <source>
        <strain evidence="1">HTHZ2018</strain>
        <tissue evidence="1">Muscle</tissue>
    </source>
</reference>